<dbReference type="EMBL" id="JAMQYH010000005">
    <property type="protein sequence ID" value="KAJ1688154.1"/>
    <property type="molecule type" value="Genomic_DNA"/>
</dbReference>
<evidence type="ECO:0000256" key="2">
    <source>
        <dbReference type="ARBA" id="ARBA00010271"/>
    </source>
</evidence>
<reference evidence="8" key="1">
    <citation type="journal article" date="2022" name="Cell">
        <title>Repeat-based holocentromeres influence genome architecture and karyotype evolution.</title>
        <authorList>
            <person name="Hofstatter P.G."/>
            <person name="Thangavel G."/>
            <person name="Lux T."/>
            <person name="Neumann P."/>
            <person name="Vondrak T."/>
            <person name="Novak P."/>
            <person name="Zhang M."/>
            <person name="Costa L."/>
            <person name="Castellani M."/>
            <person name="Scott A."/>
            <person name="Toegelov H."/>
            <person name="Fuchs J."/>
            <person name="Mata-Sucre Y."/>
            <person name="Dias Y."/>
            <person name="Vanzela A.L.L."/>
            <person name="Huettel B."/>
            <person name="Almeida C.C.S."/>
            <person name="Simkova H."/>
            <person name="Souza G."/>
            <person name="Pedrosa-Harand A."/>
            <person name="Macas J."/>
            <person name="Mayer K.F.X."/>
            <person name="Houben A."/>
            <person name="Marques A."/>
        </authorList>
    </citation>
    <scope>NUCLEOTIDE SEQUENCE</scope>
    <source>
        <strain evidence="8">RhyBre1mFocal</strain>
    </source>
</reference>
<evidence type="ECO:0000256" key="3">
    <source>
        <dbReference type="ARBA" id="ARBA00022676"/>
    </source>
</evidence>
<evidence type="ECO:0000259" key="7">
    <source>
        <dbReference type="Pfam" id="PF03016"/>
    </source>
</evidence>
<feature type="transmembrane region" description="Helical" evidence="6">
    <location>
        <begin position="43"/>
        <end position="61"/>
    </location>
</feature>
<proteinExistence type="inferred from homology"/>
<evidence type="ECO:0000313" key="8">
    <source>
        <dbReference type="EMBL" id="KAJ1688154.1"/>
    </source>
</evidence>
<dbReference type="AlphaFoldDB" id="A0A9Q0HJF5"/>
<dbReference type="GO" id="GO:0016757">
    <property type="term" value="F:glycosyltransferase activity"/>
    <property type="evidence" value="ECO:0007669"/>
    <property type="project" value="UniProtKB-KW"/>
</dbReference>
<keyword evidence="3" id="KW-0808">Transferase</keyword>
<comment type="subcellular location">
    <subcellularLocation>
        <location evidence="1">Golgi apparatus membrane</location>
        <topology evidence="1">Single-pass type II membrane protein</topology>
    </subcellularLocation>
</comment>
<keyword evidence="6" id="KW-0472">Membrane</keyword>
<dbReference type="InterPro" id="IPR004263">
    <property type="entry name" value="Exostosin"/>
</dbReference>
<keyword evidence="6" id="KW-0812">Transmembrane</keyword>
<comment type="caution">
    <text evidence="8">The sequence shown here is derived from an EMBL/GenBank/DDBJ whole genome shotgun (WGS) entry which is preliminary data.</text>
</comment>
<evidence type="ECO:0000313" key="9">
    <source>
        <dbReference type="Proteomes" id="UP001151287"/>
    </source>
</evidence>
<evidence type="ECO:0000256" key="4">
    <source>
        <dbReference type="ARBA" id="ARBA00022968"/>
    </source>
</evidence>
<dbReference type="PANTHER" id="PTHR11062:SF255">
    <property type="entry name" value="XYLOGLUCAN GALACTOSYLTRANSFERASE GT17-RELATED"/>
    <property type="match status" value="1"/>
</dbReference>
<gene>
    <name evidence="8" type="ORF">LUZ63_019544</name>
</gene>
<keyword evidence="4" id="KW-0735">Signal-anchor</keyword>
<dbReference type="OrthoDB" id="1924787at2759"/>
<comment type="similarity">
    <text evidence="2">Belongs to the glycosyltransferase 47 family.</text>
</comment>
<dbReference type="Proteomes" id="UP001151287">
    <property type="component" value="Unassembled WGS sequence"/>
</dbReference>
<dbReference type="GO" id="GO:0000139">
    <property type="term" value="C:Golgi membrane"/>
    <property type="evidence" value="ECO:0007669"/>
    <property type="project" value="UniProtKB-SubCell"/>
</dbReference>
<evidence type="ECO:0000256" key="5">
    <source>
        <dbReference type="ARBA" id="ARBA00023034"/>
    </source>
</evidence>
<organism evidence="8 9">
    <name type="scientific">Rhynchospora breviuscula</name>
    <dbReference type="NCBI Taxonomy" id="2022672"/>
    <lineage>
        <taxon>Eukaryota</taxon>
        <taxon>Viridiplantae</taxon>
        <taxon>Streptophyta</taxon>
        <taxon>Embryophyta</taxon>
        <taxon>Tracheophyta</taxon>
        <taxon>Spermatophyta</taxon>
        <taxon>Magnoliopsida</taxon>
        <taxon>Liliopsida</taxon>
        <taxon>Poales</taxon>
        <taxon>Cyperaceae</taxon>
        <taxon>Cyperoideae</taxon>
        <taxon>Rhynchosporeae</taxon>
        <taxon>Rhynchospora</taxon>
    </lineage>
</organism>
<evidence type="ECO:0000256" key="1">
    <source>
        <dbReference type="ARBA" id="ARBA00004323"/>
    </source>
</evidence>
<sequence length="483" mass="54759">MASRTKEREKHQIQFISTPIYSKDKEKPPYTRFACISTLSKKSLTVTSLLVLLFTFLYLFLSPTSFQSPNSIGLTQTQTQANFTCNGIAPFYIYDLPACFATDLVDRCQFLNIYVDTCPHVVNQGLGQPVTSKLGPSWYGTSEFLSDMLFHARAKKHPCRVHDIDAAKLFYVPFYAGLYASFAFREGNHTLRDQLAVELVSYLSNKPTFRKHGGHDHFLVVGRTSWDFMRISDPNIADFGANRLLYLPELADVAVLTIERHPWEGKNQFGIPYPSYFHPKTSDEVVTWQDKVLESKRPYLYAFVGGARVASEKAAVRAEIINKCSASKLCAQVTCKTGTIGCYDPAKVLATLRGAQFCLQPPGLLFTRRSTFDSILAGCIPVFFSEHSAYTQYEWYIPNEARKWSVLLDQKKAEQIEEELGKIPLKEVESMRKEVVRMIPQVTYAHPDSTKPGFRDTVDMALVQLTERVERALEQEQTAVRVD</sequence>
<protein>
    <recommendedName>
        <fullName evidence="7">Exostosin GT47 domain-containing protein</fullName>
    </recommendedName>
</protein>
<keyword evidence="6" id="KW-1133">Transmembrane helix</keyword>
<dbReference type="InterPro" id="IPR040911">
    <property type="entry name" value="Exostosin_GT47"/>
</dbReference>
<keyword evidence="9" id="KW-1185">Reference proteome</keyword>
<dbReference type="PANTHER" id="PTHR11062">
    <property type="entry name" value="EXOSTOSIN HEPARAN SULFATE GLYCOSYLTRANSFERASE -RELATED"/>
    <property type="match status" value="1"/>
</dbReference>
<dbReference type="Pfam" id="PF03016">
    <property type="entry name" value="Exostosin_GT47"/>
    <property type="match status" value="1"/>
</dbReference>
<keyword evidence="5" id="KW-0333">Golgi apparatus</keyword>
<accession>A0A9Q0HJF5</accession>
<name>A0A9Q0HJF5_9POAL</name>
<keyword evidence="3" id="KW-0328">Glycosyltransferase</keyword>
<feature type="domain" description="Exostosin GT47" evidence="7">
    <location>
        <begin position="92"/>
        <end position="417"/>
    </location>
</feature>
<evidence type="ECO:0000256" key="6">
    <source>
        <dbReference type="SAM" id="Phobius"/>
    </source>
</evidence>